<dbReference type="PANTHER" id="PTHR10472">
    <property type="entry name" value="D-TYROSYL-TRNA TYR DEACYLASE"/>
    <property type="match status" value="1"/>
</dbReference>
<organism evidence="3 4">
    <name type="scientific">Tectimicrobiota bacterium</name>
    <dbReference type="NCBI Taxonomy" id="2528274"/>
    <lineage>
        <taxon>Bacteria</taxon>
        <taxon>Pseudomonadati</taxon>
        <taxon>Nitrospinota/Tectimicrobiota group</taxon>
        <taxon>Candidatus Tectimicrobiota</taxon>
    </lineage>
</organism>
<evidence type="ECO:0000313" key="4">
    <source>
        <dbReference type="Proteomes" id="UP000769766"/>
    </source>
</evidence>
<comment type="similarity">
    <text evidence="1">Belongs to the DTD family.</text>
</comment>
<evidence type="ECO:0000313" key="3">
    <source>
        <dbReference type="EMBL" id="MBI2876794.1"/>
    </source>
</evidence>
<evidence type="ECO:0000256" key="1">
    <source>
        <dbReference type="ARBA" id="ARBA00009673"/>
    </source>
</evidence>
<dbReference type="GO" id="GO:0005737">
    <property type="term" value="C:cytoplasm"/>
    <property type="evidence" value="ECO:0007669"/>
    <property type="project" value="InterPro"/>
</dbReference>
<gene>
    <name evidence="3" type="ORF">HYY20_07925</name>
</gene>
<dbReference type="EMBL" id="JACPRF010000237">
    <property type="protein sequence ID" value="MBI2876794.1"/>
    <property type="molecule type" value="Genomic_DNA"/>
</dbReference>
<dbReference type="NCBIfam" id="TIGR00256">
    <property type="entry name" value="D-aminoacyl-tRNA deacylase"/>
    <property type="match status" value="1"/>
</dbReference>
<dbReference type="Gene3D" id="3.50.80.10">
    <property type="entry name" value="D-tyrosyl-tRNA(Tyr) deacylase"/>
    <property type="match status" value="1"/>
</dbReference>
<dbReference type="Proteomes" id="UP000769766">
    <property type="component" value="Unassembled WGS sequence"/>
</dbReference>
<comment type="caution">
    <text evidence="3">The sequence shown here is derived from an EMBL/GenBank/DDBJ whole genome shotgun (WGS) entry which is preliminary data.</text>
</comment>
<dbReference type="GO" id="GO:0051500">
    <property type="term" value="F:D-tyrosyl-tRNA(Tyr) deacylase activity"/>
    <property type="evidence" value="ECO:0007669"/>
    <property type="project" value="TreeGrafter"/>
</dbReference>
<keyword evidence="3" id="KW-0378">Hydrolase</keyword>
<dbReference type="InterPro" id="IPR023509">
    <property type="entry name" value="DTD-like_sf"/>
</dbReference>
<dbReference type="SUPFAM" id="SSF69500">
    <property type="entry name" value="DTD-like"/>
    <property type="match status" value="1"/>
</dbReference>
<protein>
    <recommendedName>
        <fullName evidence="2">D-tyrosyl-tRNA(Tyr) deacylase</fullName>
    </recommendedName>
</protein>
<dbReference type="InterPro" id="IPR003732">
    <property type="entry name" value="Daa-tRNA_deacyls_DTD"/>
</dbReference>
<dbReference type="FunFam" id="3.50.80.10:FF:000001">
    <property type="entry name" value="D-aminoacyl-tRNA deacylase"/>
    <property type="match status" value="1"/>
</dbReference>
<dbReference type="PANTHER" id="PTHR10472:SF5">
    <property type="entry name" value="D-AMINOACYL-TRNA DEACYLASE 1"/>
    <property type="match status" value="1"/>
</dbReference>
<reference evidence="3" key="1">
    <citation type="submission" date="2020-07" db="EMBL/GenBank/DDBJ databases">
        <title>Huge and variable diversity of episymbiotic CPR bacteria and DPANN archaea in groundwater ecosystems.</title>
        <authorList>
            <person name="He C.Y."/>
            <person name="Keren R."/>
            <person name="Whittaker M."/>
            <person name="Farag I.F."/>
            <person name="Doudna J."/>
            <person name="Cate J.H.D."/>
            <person name="Banfield J.F."/>
        </authorList>
    </citation>
    <scope>NUCLEOTIDE SEQUENCE</scope>
    <source>
        <strain evidence="3">NC_groundwater_672_Ag_B-0.1um_62_36</strain>
    </source>
</reference>
<dbReference type="AlphaFoldDB" id="A0A932FYT8"/>
<dbReference type="Pfam" id="PF02580">
    <property type="entry name" value="Tyr_Deacylase"/>
    <property type="match status" value="1"/>
</dbReference>
<proteinExistence type="inferred from homology"/>
<sequence length="129" mass="14093">MRAVVQRVKWARVAVEGEVCGEIGPGLLVYLGVGREDTQEDVAYLLSKVIELRIFQDPQGKMNLSLRETGGSLLVISQFTLYGDCRKGRRPSFIDAAPPALAEALYGSFIAQARQQGISTASGRFQAMM</sequence>
<feature type="non-terminal residue" evidence="3">
    <location>
        <position position="129"/>
    </location>
</feature>
<name>A0A932FYT8_UNCTE</name>
<accession>A0A932FYT8</accession>
<evidence type="ECO:0000256" key="2">
    <source>
        <dbReference type="ARBA" id="ARBA00033425"/>
    </source>
</evidence>